<accession>A0ABS1FRH5</accession>
<dbReference type="EMBL" id="JAENHK010000001">
    <property type="protein sequence ID" value="MBK1895031.1"/>
    <property type="molecule type" value="Genomic_DNA"/>
</dbReference>
<reference evidence="3" key="1">
    <citation type="submission" date="2021-01" db="EMBL/GenBank/DDBJ databases">
        <title>Genome public.</title>
        <authorList>
            <person name="Liu C."/>
            <person name="Sun Q."/>
        </authorList>
    </citation>
    <scope>NUCLEOTIDE SEQUENCE [LARGE SCALE GENOMIC DNA]</scope>
    <source>
        <strain evidence="3">YIM B02567</strain>
    </source>
</reference>
<organism evidence="2 3">
    <name type="scientific">Chryseobacterium paridis</name>
    <dbReference type="NCBI Taxonomy" id="2800328"/>
    <lineage>
        <taxon>Bacteria</taxon>
        <taxon>Pseudomonadati</taxon>
        <taxon>Bacteroidota</taxon>
        <taxon>Flavobacteriia</taxon>
        <taxon>Flavobacteriales</taxon>
        <taxon>Weeksellaceae</taxon>
        <taxon>Chryseobacterium group</taxon>
        <taxon>Chryseobacterium</taxon>
    </lineage>
</organism>
<sequence>MMKMKNTMGLLSLFISIFVFSQTKSVKKYPAKKVVKTVLKKKAEPKINPDLVVINEDVPVLIPQKKDGKFGYVNQKGKFIIQPEYHIAVFFAEDCNLLNSPNEKIRKFGTKEYGTVEKDLISYRVDQSGKRVYQYKNSDLGQCKIEFKQQQYQAYILNGFYGIIEPSKFVNAADYRDYQIYPQYEYLHIMEGDDVSNPMIVASHNDRFGVIDVHNKIVIPFEYSNIKRNFSWKLGKMFEVTKDGTTYYYIDSKNKAY</sequence>
<evidence type="ECO:0000256" key="1">
    <source>
        <dbReference type="SAM" id="SignalP"/>
    </source>
</evidence>
<dbReference type="InterPro" id="IPR032774">
    <property type="entry name" value="WG_beta_rep"/>
</dbReference>
<evidence type="ECO:0000313" key="3">
    <source>
        <dbReference type="Proteomes" id="UP000628669"/>
    </source>
</evidence>
<gene>
    <name evidence="2" type="ORF">JHL15_04590</name>
</gene>
<dbReference type="Pfam" id="PF14903">
    <property type="entry name" value="WG_beta_rep"/>
    <property type="match status" value="2"/>
</dbReference>
<feature type="chain" id="PRO_5046148535" evidence="1">
    <location>
        <begin position="22"/>
        <end position="257"/>
    </location>
</feature>
<keyword evidence="1" id="KW-0732">Signal</keyword>
<dbReference type="Proteomes" id="UP000628669">
    <property type="component" value="Unassembled WGS sequence"/>
</dbReference>
<proteinExistence type="predicted"/>
<keyword evidence="3" id="KW-1185">Reference proteome</keyword>
<comment type="caution">
    <text evidence="2">The sequence shown here is derived from an EMBL/GenBank/DDBJ whole genome shotgun (WGS) entry which is preliminary data.</text>
</comment>
<evidence type="ECO:0000313" key="2">
    <source>
        <dbReference type="EMBL" id="MBK1895031.1"/>
    </source>
</evidence>
<name>A0ABS1FRH5_9FLAO</name>
<protein>
    <submittedName>
        <fullName evidence="2">WG repeat-containing protein</fullName>
    </submittedName>
</protein>
<feature type="signal peptide" evidence="1">
    <location>
        <begin position="1"/>
        <end position="21"/>
    </location>
</feature>